<feature type="domain" description="Type VI secretion system IcmF C-terminal" evidence="3">
    <location>
        <begin position="1024"/>
        <end position="1115"/>
    </location>
</feature>
<feature type="domain" description="IcmF-related" evidence="4">
    <location>
        <begin position="430"/>
        <end position="753"/>
    </location>
</feature>
<dbReference type="InterPro" id="IPR009612">
    <property type="entry name" value="IcmF-rel"/>
</dbReference>
<gene>
    <name evidence="6" type="ORF">FAZ69_31300</name>
</gene>
<dbReference type="RefSeq" id="WP_136899063.1">
    <property type="nucleotide sequence ID" value="NZ_SWJE01000026.1"/>
</dbReference>
<dbReference type="PANTHER" id="PTHR36153:SF1">
    <property type="entry name" value="TYPE VI SECRETION SYSTEM COMPONENT TSSM1"/>
    <property type="match status" value="1"/>
</dbReference>
<feature type="transmembrane region" description="Helical" evidence="2">
    <location>
        <begin position="49"/>
        <end position="70"/>
    </location>
</feature>
<dbReference type="Proteomes" id="UP000305539">
    <property type="component" value="Unassembled WGS sequence"/>
</dbReference>
<protein>
    <submittedName>
        <fullName evidence="6">Type VI secretion protein VasK</fullName>
    </submittedName>
</protein>
<dbReference type="Pfam" id="PF06744">
    <property type="entry name" value="IcmF_C"/>
    <property type="match status" value="1"/>
</dbReference>
<evidence type="ECO:0000313" key="7">
    <source>
        <dbReference type="Proteomes" id="UP000305539"/>
    </source>
</evidence>
<organism evidence="6 7">
    <name type="scientific">Trinickia terrae</name>
    <dbReference type="NCBI Taxonomy" id="2571161"/>
    <lineage>
        <taxon>Bacteria</taxon>
        <taxon>Pseudomonadati</taxon>
        <taxon>Pseudomonadota</taxon>
        <taxon>Betaproteobacteria</taxon>
        <taxon>Burkholderiales</taxon>
        <taxon>Burkholderiaceae</taxon>
        <taxon>Trinickia</taxon>
    </lineage>
</organism>
<keyword evidence="7" id="KW-1185">Reference proteome</keyword>
<feature type="region of interest" description="Disordered" evidence="1">
    <location>
        <begin position="1159"/>
        <end position="1193"/>
    </location>
</feature>
<accession>A0A4U1HHE2</accession>
<name>A0A4U1HHE2_9BURK</name>
<dbReference type="AlphaFoldDB" id="A0A4U1HHE2"/>
<dbReference type="OrthoDB" id="9758229at2"/>
<feature type="transmembrane region" description="Helical" evidence="2">
    <location>
        <begin position="12"/>
        <end position="33"/>
    </location>
</feature>
<feature type="transmembrane region" description="Helical" evidence="2">
    <location>
        <begin position="376"/>
        <end position="399"/>
    </location>
</feature>
<keyword evidence="2" id="KW-0812">Transmembrane</keyword>
<comment type="caution">
    <text evidence="6">The sequence shown here is derived from an EMBL/GenBank/DDBJ whole genome shotgun (WGS) entry which is preliminary data.</text>
</comment>
<dbReference type="InterPro" id="IPR053156">
    <property type="entry name" value="T6SS_TssM-like"/>
</dbReference>
<sequence>MSKEELNENASAKVLIFLGLALAALFTGLWMWMSNEEPPHGWFANNRKFMAAVLVAAWLACMFLAALYELGVREFVADSRVARFFDRRRKDKHESTEPVEETHTPETDALRLRQRLQTRHGRFWRYRDRWILVAGDDPLVKRLAPGLAETGYAITGGTVLLHANQTRDTLDTAWLDQIRRMRRRRPIDAIVAVTRNRTSAKAPSFDTDDISQRLARHARALRWSAPAYVLNVTDFGDESSTPDEPIGFTWQEPRIQPETFEATLSNLTFNLADEGVARLAKDGKDRYPAELSQHISRLHEALSDLVTQTSQSRYWRQAVHGLLFAPLFKERELAPPAAANGPNDDNESTQPQPQQRTTWQTIADHSRTVHGRRVGVSLSTAAAWTATAAIGVWTAGMLLSGATNRATIQSAEDTLDKLSTTQDRTQSALALDSLQKQIDTLETHQRAGAPWTTRFGLNRDAALIAALWPGYEHAAVRILAAPIKQKLEEKMRQLASLPDAEIASGGNAQVQAAYDTLKTYLMLAYPARANTAFLTPQLIAAAMPARPQNASLSPGAWEDLRQRLLAFYASHLNQRPTASGSSQAIVLDGPLVAATRESIIGVRGIQNSTDAIYQQIIDEAQPKYPPVSLATLLGSTTSRGLFNTTATVPGVFTRAAWDDRISKAIDDASEQHAVAGDWVLSDAKPGTDAEPSTLKDELRRRYFADYARAWEQFLNSLRWQSATTLSGTVDQLSLLGDSQRSPLVALMNAIVYQAGTGASVQSLSDTLINKAQKLVGADEKDPSKQAQLPQAPLAAAFGPILRLAGSDLTLAAPTDGKNAAQQAATGDLSLARYLERVTAMRLKVQQMVSNPDPDAMSRIAAQAVLQGKTSDIADSRDYASRVAASLGERWSGFGDALFQRPLDQTWDVVLQPAAASLNDTWRTAIVADWNKAFGGRYPFADSDNDASIAELTRFLRADNGVIAQFVSTQLAGVVERQGDRWALVQGAGRNALTVDPAFLASLNRLARVSNVLFPSGDAHVRYELRAAPTPGITEMTFKLSGRELHYFNQKQEWTPFLWPGEALENNAHVEWQSQESGLRSSFDFEGRFGLIRLLEKADVAQQDNARYQLKWMPDQSTGLPLQVQLRSEAGGGPLEALTLRHFTLPPQIFIVSRGAAKRTGASASSPPPLPAAMLESARHAQTPLPSNGLPDYN</sequence>
<dbReference type="InterPro" id="IPR048677">
    <property type="entry name" value="TssM1_hel"/>
</dbReference>
<feature type="region of interest" description="Disordered" evidence="1">
    <location>
        <begin position="335"/>
        <end position="358"/>
    </location>
</feature>
<evidence type="ECO:0000256" key="1">
    <source>
        <dbReference type="SAM" id="MobiDB-lite"/>
    </source>
</evidence>
<dbReference type="PANTHER" id="PTHR36153">
    <property type="entry name" value="INNER MEMBRANE PROTEIN-RELATED"/>
    <property type="match status" value="1"/>
</dbReference>
<evidence type="ECO:0000256" key="2">
    <source>
        <dbReference type="SAM" id="Phobius"/>
    </source>
</evidence>
<evidence type="ECO:0000259" key="5">
    <source>
        <dbReference type="Pfam" id="PF21070"/>
    </source>
</evidence>
<dbReference type="EMBL" id="SWJE01000026">
    <property type="protein sequence ID" value="TKC78927.1"/>
    <property type="molecule type" value="Genomic_DNA"/>
</dbReference>
<dbReference type="Pfam" id="PF21070">
    <property type="entry name" value="IcmF_helical"/>
    <property type="match status" value="1"/>
</dbReference>
<evidence type="ECO:0000259" key="4">
    <source>
        <dbReference type="Pfam" id="PF06761"/>
    </source>
</evidence>
<evidence type="ECO:0000313" key="6">
    <source>
        <dbReference type="EMBL" id="TKC78927.1"/>
    </source>
</evidence>
<evidence type="ECO:0000259" key="3">
    <source>
        <dbReference type="Pfam" id="PF06744"/>
    </source>
</evidence>
<dbReference type="InterPro" id="IPR010623">
    <property type="entry name" value="IcmF_C"/>
</dbReference>
<keyword evidence="2" id="KW-0472">Membrane</keyword>
<reference evidence="6 7" key="1">
    <citation type="submission" date="2019-04" db="EMBL/GenBank/DDBJ databases">
        <title>Trinickia sp. 7GSK02, isolated from subtropical forest soil.</title>
        <authorList>
            <person name="Gao Z.-H."/>
            <person name="Qiu L.-H."/>
        </authorList>
    </citation>
    <scope>NUCLEOTIDE SEQUENCE [LARGE SCALE GENOMIC DNA]</scope>
    <source>
        <strain evidence="6 7">7GSK02</strain>
    </source>
</reference>
<proteinExistence type="predicted"/>
<dbReference type="Pfam" id="PF06761">
    <property type="entry name" value="IcmF-related"/>
    <property type="match status" value="1"/>
</dbReference>
<keyword evidence="2" id="KW-1133">Transmembrane helix</keyword>
<feature type="domain" description="Type VI secretion system component TssM1 helical" evidence="5">
    <location>
        <begin position="912"/>
        <end position="1018"/>
    </location>
</feature>